<dbReference type="EMBL" id="WHUW01000014">
    <property type="protein sequence ID" value="KAF8439328.1"/>
    <property type="molecule type" value="Genomic_DNA"/>
</dbReference>
<reference evidence="2" key="2">
    <citation type="journal article" date="2020" name="Nat. Commun.">
        <title>Large-scale genome sequencing of mycorrhizal fungi provides insights into the early evolution of symbiotic traits.</title>
        <authorList>
            <person name="Miyauchi S."/>
            <person name="Kiss E."/>
            <person name="Kuo A."/>
            <person name="Drula E."/>
            <person name="Kohler A."/>
            <person name="Sanchez-Garcia M."/>
            <person name="Morin E."/>
            <person name="Andreopoulos B."/>
            <person name="Barry K.W."/>
            <person name="Bonito G."/>
            <person name="Buee M."/>
            <person name="Carver A."/>
            <person name="Chen C."/>
            <person name="Cichocki N."/>
            <person name="Clum A."/>
            <person name="Culley D."/>
            <person name="Crous P.W."/>
            <person name="Fauchery L."/>
            <person name="Girlanda M."/>
            <person name="Hayes R.D."/>
            <person name="Keri Z."/>
            <person name="LaButti K."/>
            <person name="Lipzen A."/>
            <person name="Lombard V."/>
            <person name="Magnuson J."/>
            <person name="Maillard F."/>
            <person name="Murat C."/>
            <person name="Nolan M."/>
            <person name="Ohm R.A."/>
            <person name="Pangilinan J."/>
            <person name="Pereira M.F."/>
            <person name="Perotto S."/>
            <person name="Peter M."/>
            <person name="Pfister S."/>
            <person name="Riley R."/>
            <person name="Sitrit Y."/>
            <person name="Stielow J.B."/>
            <person name="Szollosi G."/>
            <person name="Zifcakova L."/>
            <person name="Stursova M."/>
            <person name="Spatafora J.W."/>
            <person name="Tedersoo L."/>
            <person name="Vaario L.M."/>
            <person name="Yamada A."/>
            <person name="Yan M."/>
            <person name="Wang P."/>
            <person name="Xu J."/>
            <person name="Bruns T."/>
            <person name="Baldrian P."/>
            <person name="Vilgalys R."/>
            <person name="Dunand C."/>
            <person name="Henrissat B."/>
            <person name="Grigoriev I.V."/>
            <person name="Hibbett D."/>
            <person name="Nagy L.G."/>
            <person name="Martin F.M."/>
        </authorList>
    </citation>
    <scope>NUCLEOTIDE SEQUENCE</scope>
    <source>
        <strain evidence="2">BED1</strain>
    </source>
</reference>
<evidence type="ECO:0000256" key="1">
    <source>
        <dbReference type="SAM" id="Phobius"/>
    </source>
</evidence>
<dbReference type="InterPro" id="IPR000250">
    <property type="entry name" value="Peptidase_G1"/>
</dbReference>
<dbReference type="CDD" id="cd13426">
    <property type="entry name" value="Peptidase_G1"/>
    <property type="match status" value="1"/>
</dbReference>
<keyword evidence="3" id="KW-1185">Reference proteome</keyword>
<dbReference type="Proteomes" id="UP001194468">
    <property type="component" value="Unassembled WGS sequence"/>
</dbReference>
<keyword evidence="1" id="KW-1133">Transmembrane helix</keyword>
<keyword evidence="1" id="KW-0812">Transmembrane</keyword>
<reference evidence="2" key="1">
    <citation type="submission" date="2019-10" db="EMBL/GenBank/DDBJ databases">
        <authorList>
            <consortium name="DOE Joint Genome Institute"/>
            <person name="Kuo A."/>
            <person name="Miyauchi S."/>
            <person name="Kiss E."/>
            <person name="Drula E."/>
            <person name="Kohler A."/>
            <person name="Sanchez-Garcia M."/>
            <person name="Andreopoulos B."/>
            <person name="Barry K.W."/>
            <person name="Bonito G."/>
            <person name="Buee M."/>
            <person name="Carver A."/>
            <person name="Chen C."/>
            <person name="Cichocki N."/>
            <person name="Clum A."/>
            <person name="Culley D."/>
            <person name="Crous P.W."/>
            <person name="Fauchery L."/>
            <person name="Girlanda M."/>
            <person name="Hayes R."/>
            <person name="Keri Z."/>
            <person name="LaButti K."/>
            <person name="Lipzen A."/>
            <person name="Lombard V."/>
            <person name="Magnuson J."/>
            <person name="Maillard F."/>
            <person name="Morin E."/>
            <person name="Murat C."/>
            <person name="Nolan M."/>
            <person name="Ohm R."/>
            <person name="Pangilinan J."/>
            <person name="Pereira M."/>
            <person name="Perotto S."/>
            <person name="Peter M."/>
            <person name="Riley R."/>
            <person name="Sitrit Y."/>
            <person name="Stielow B."/>
            <person name="Szollosi G."/>
            <person name="Zifcakova L."/>
            <person name="Stursova M."/>
            <person name="Spatafora J.W."/>
            <person name="Tedersoo L."/>
            <person name="Vaario L.-M."/>
            <person name="Yamada A."/>
            <person name="Yan M."/>
            <person name="Wang P."/>
            <person name="Xu J."/>
            <person name="Bruns T."/>
            <person name="Baldrian P."/>
            <person name="Vilgalys R."/>
            <person name="Henrissat B."/>
            <person name="Grigoriev I.V."/>
            <person name="Hibbett D."/>
            <person name="Nagy L.G."/>
            <person name="Martin F.M."/>
        </authorList>
    </citation>
    <scope>NUCLEOTIDE SEQUENCE</scope>
    <source>
        <strain evidence="2">BED1</strain>
    </source>
</reference>
<dbReference type="Pfam" id="PF01828">
    <property type="entry name" value="Peptidase_A4"/>
    <property type="match status" value="1"/>
</dbReference>
<dbReference type="PANTHER" id="PTHR37536">
    <property type="entry name" value="PUTATIVE (AFU_ORTHOLOGUE AFUA_3G02970)-RELATED"/>
    <property type="match status" value="1"/>
</dbReference>
<dbReference type="SUPFAM" id="SSF49899">
    <property type="entry name" value="Concanavalin A-like lectins/glucanases"/>
    <property type="match status" value="1"/>
</dbReference>
<dbReference type="GO" id="GO:0006508">
    <property type="term" value="P:proteolysis"/>
    <property type="evidence" value="ECO:0007669"/>
    <property type="project" value="InterPro"/>
</dbReference>
<dbReference type="GO" id="GO:0070007">
    <property type="term" value="F:glutamic-type endopeptidase activity"/>
    <property type="evidence" value="ECO:0007669"/>
    <property type="project" value="InterPro"/>
</dbReference>
<gene>
    <name evidence="2" type="ORF">L210DRAFT_2211156</name>
</gene>
<dbReference type="Gene3D" id="2.60.120.700">
    <property type="entry name" value="Peptidase G1"/>
    <property type="match status" value="1"/>
</dbReference>
<organism evidence="2 3">
    <name type="scientific">Boletus edulis BED1</name>
    <dbReference type="NCBI Taxonomy" id="1328754"/>
    <lineage>
        <taxon>Eukaryota</taxon>
        <taxon>Fungi</taxon>
        <taxon>Dikarya</taxon>
        <taxon>Basidiomycota</taxon>
        <taxon>Agaricomycotina</taxon>
        <taxon>Agaricomycetes</taxon>
        <taxon>Agaricomycetidae</taxon>
        <taxon>Boletales</taxon>
        <taxon>Boletineae</taxon>
        <taxon>Boletaceae</taxon>
        <taxon>Boletoideae</taxon>
        <taxon>Boletus</taxon>
    </lineage>
</organism>
<dbReference type="AlphaFoldDB" id="A0AAD4BTM0"/>
<evidence type="ECO:0000313" key="2">
    <source>
        <dbReference type="EMBL" id="KAF8439328.1"/>
    </source>
</evidence>
<proteinExistence type="predicted"/>
<dbReference type="PANTHER" id="PTHR37536:SF1">
    <property type="entry name" value="ASPERGILLOPEPSIN, PUTAITVE (AFU_ORTHOLOGUE AFUA_7G01200)"/>
    <property type="match status" value="1"/>
</dbReference>
<comment type="caution">
    <text evidence="2">The sequence shown here is derived from an EMBL/GenBank/DDBJ whole genome shotgun (WGS) entry which is preliminary data.</text>
</comment>
<dbReference type="InterPro" id="IPR038656">
    <property type="entry name" value="Peptidase_G1_sf"/>
</dbReference>
<dbReference type="PRINTS" id="PR00977">
    <property type="entry name" value="SCYTLDPTASE"/>
</dbReference>
<protein>
    <submittedName>
        <fullName evidence="2">Peptidase G1</fullName>
    </submittedName>
</protein>
<feature type="transmembrane region" description="Helical" evidence="1">
    <location>
        <begin position="67"/>
        <end position="88"/>
    </location>
</feature>
<evidence type="ECO:0000313" key="3">
    <source>
        <dbReference type="Proteomes" id="UP001194468"/>
    </source>
</evidence>
<accession>A0AAD4BTM0</accession>
<sequence length="241" mass="25139">MPTSPSVFTLSMRLISAFASSFLFVPIVLADDLVPWAGAFLLNSNEGSYSFATGTFNTPLAWGDNNLGVSIMVGIAGIAGVCTSNIAFMAGIDVLLTNNVVSYSGGAKWGTQLKWPQKFDIHTGDIIRASVTVYSATTGSALLENLSTGDTWREYFSADESVVCQGSAEWGVTALEGYPTNGMPVPKLSTVTIVNATTKTASGASVTSGSAGAMINMSYNDTMLTSGMAAEDVVVVASEMY</sequence>
<name>A0AAD4BTM0_BOLED</name>
<keyword evidence="1" id="KW-0472">Membrane</keyword>
<dbReference type="InterPro" id="IPR013320">
    <property type="entry name" value="ConA-like_dom_sf"/>
</dbReference>